<sequence length="155" mass="17349">MPLLFLALSASRRRRYRNPSRQKPFMYLQVYMGMTMNVDSDFSRSFVLYFSYGLLDAIFQIMVYYVIGGLAHDSAILSRYVEFYKGGAEGNENDEDVGGVSSVQTSDVPFIFSEAIFCTTVQSPPSPPPSIVVSFDLRTVASPIADVLLPVCRCR</sequence>
<evidence type="ECO:0000313" key="2">
    <source>
        <dbReference type="Proteomes" id="UP001055811"/>
    </source>
</evidence>
<reference evidence="2" key="1">
    <citation type="journal article" date="2022" name="Mol. Ecol. Resour.">
        <title>The genomes of chicory, endive, great burdock and yacon provide insights into Asteraceae palaeo-polyploidization history and plant inulin production.</title>
        <authorList>
            <person name="Fan W."/>
            <person name="Wang S."/>
            <person name="Wang H."/>
            <person name="Wang A."/>
            <person name="Jiang F."/>
            <person name="Liu H."/>
            <person name="Zhao H."/>
            <person name="Xu D."/>
            <person name="Zhang Y."/>
        </authorList>
    </citation>
    <scope>NUCLEOTIDE SEQUENCE [LARGE SCALE GENOMIC DNA]</scope>
    <source>
        <strain evidence="2">cv. Punajuju</strain>
    </source>
</reference>
<comment type="caution">
    <text evidence="1">The sequence shown here is derived from an EMBL/GenBank/DDBJ whole genome shotgun (WGS) entry which is preliminary data.</text>
</comment>
<organism evidence="1 2">
    <name type="scientific">Cichorium intybus</name>
    <name type="common">Chicory</name>
    <dbReference type="NCBI Taxonomy" id="13427"/>
    <lineage>
        <taxon>Eukaryota</taxon>
        <taxon>Viridiplantae</taxon>
        <taxon>Streptophyta</taxon>
        <taxon>Embryophyta</taxon>
        <taxon>Tracheophyta</taxon>
        <taxon>Spermatophyta</taxon>
        <taxon>Magnoliopsida</taxon>
        <taxon>eudicotyledons</taxon>
        <taxon>Gunneridae</taxon>
        <taxon>Pentapetalae</taxon>
        <taxon>asterids</taxon>
        <taxon>campanulids</taxon>
        <taxon>Asterales</taxon>
        <taxon>Asteraceae</taxon>
        <taxon>Cichorioideae</taxon>
        <taxon>Cichorieae</taxon>
        <taxon>Cichoriinae</taxon>
        <taxon>Cichorium</taxon>
    </lineage>
</organism>
<dbReference type="EMBL" id="CM042011">
    <property type="protein sequence ID" value="KAI3766103.1"/>
    <property type="molecule type" value="Genomic_DNA"/>
</dbReference>
<protein>
    <submittedName>
        <fullName evidence="1">Uncharacterized protein</fullName>
    </submittedName>
</protein>
<proteinExistence type="predicted"/>
<name>A0ACB9F434_CICIN</name>
<dbReference type="Proteomes" id="UP001055811">
    <property type="component" value="Linkage Group LG03"/>
</dbReference>
<reference evidence="1 2" key="2">
    <citation type="journal article" date="2022" name="Mol. Ecol. Resour.">
        <title>The genomes of chicory, endive, great burdock and yacon provide insights into Asteraceae paleo-polyploidization history and plant inulin production.</title>
        <authorList>
            <person name="Fan W."/>
            <person name="Wang S."/>
            <person name="Wang H."/>
            <person name="Wang A."/>
            <person name="Jiang F."/>
            <person name="Liu H."/>
            <person name="Zhao H."/>
            <person name="Xu D."/>
            <person name="Zhang Y."/>
        </authorList>
    </citation>
    <scope>NUCLEOTIDE SEQUENCE [LARGE SCALE GENOMIC DNA]</scope>
    <source>
        <strain evidence="2">cv. Punajuju</strain>
        <tissue evidence="1">Leaves</tissue>
    </source>
</reference>
<evidence type="ECO:0000313" key="1">
    <source>
        <dbReference type="EMBL" id="KAI3766103.1"/>
    </source>
</evidence>
<accession>A0ACB9F434</accession>
<keyword evidence="2" id="KW-1185">Reference proteome</keyword>
<gene>
    <name evidence="1" type="ORF">L2E82_16153</name>
</gene>